<dbReference type="InterPro" id="IPR022885">
    <property type="entry name" value="NDH1_su_D/H"/>
</dbReference>
<evidence type="ECO:0000256" key="1">
    <source>
        <dbReference type="ARBA" id="ARBA00005769"/>
    </source>
</evidence>
<evidence type="ECO:0000313" key="10">
    <source>
        <dbReference type="Proteomes" id="UP000527616"/>
    </source>
</evidence>
<evidence type="ECO:0000259" key="8">
    <source>
        <dbReference type="Pfam" id="PF00346"/>
    </source>
</evidence>
<dbReference type="PROSITE" id="PS00535">
    <property type="entry name" value="COMPLEX1_49K"/>
    <property type="match status" value="1"/>
</dbReference>
<keyword evidence="4 6" id="KW-1278">Translocase</keyword>
<evidence type="ECO:0000313" key="9">
    <source>
        <dbReference type="EMBL" id="NYI70607.1"/>
    </source>
</evidence>
<comment type="subcellular location">
    <subcellularLocation>
        <location evidence="6">Cell membrane</location>
        <topology evidence="6">Peripheral membrane protein</topology>
        <orientation evidence="6">Cytoplasmic side</orientation>
    </subcellularLocation>
</comment>
<organism evidence="9 10">
    <name type="scientific">Naumannella cuiyingiana</name>
    <dbReference type="NCBI Taxonomy" id="1347891"/>
    <lineage>
        <taxon>Bacteria</taxon>
        <taxon>Bacillati</taxon>
        <taxon>Actinomycetota</taxon>
        <taxon>Actinomycetes</taxon>
        <taxon>Propionibacteriales</taxon>
        <taxon>Propionibacteriaceae</taxon>
        <taxon>Naumannella</taxon>
    </lineage>
</organism>
<dbReference type="GO" id="GO:0005886">
    <property type="term" value="C:plasma membrane"/>
    <property type="evidence" value="ECO:0007669"/>
    <property type="project" value="UniProtKB-SubCell"/>
</dbReference>
<dbReference type="InterPro" id="IPR014029">
    <property type="entry name" value="NADH_UbQ_OxRdtase_49kDa_CS"/>
</dbReference>
<dbReference type="PANTHER" id="PTHR11993">
    <property type="entry name" value="NADH-UBIQUINONE OXIDOREDUCTASE 49 KDA SUBUNIT"/>
    <property type="match status" value="1"/>
</dbReference>
<dbReference type="NCBIfam" id="NF004739">
    <property type="entry name" value="PRK06075.1"/>
    <property type="match status" value="1"/>
</dbReference>
<evidence type="ECO:0000256" key="7">
    <source>
        <dbReference type="RuleBase" id="RU003685"/>
    </source>
</evidence>
<dbReference type="GO" id="GO:0051287">
    <property type="term" value="F:NAD binding"/>
    <property type="evidence" value="ECO:0007669"/>
    <property type="project" value="InterPro"/>
</dbReference>
<dbReference type="Proteomes" id="UP000527616">
    <property type="component" value="Unassembled WGS sequence"/>
</dbReference>
<dbReference type="Gene3D" id="1.10.645.10">
    <property type="entry name" value="Cytochrome-c3 Hydrogenase, chain B"/>
    <property type="match status" value="1"/>
</dbReference>
<keyword evidence="6" id="KW-1003">Cell membrane</keyword>
<dbReference type="InterPro" id="IPR029014">
    <property type="entry name" value="NiFe-Hase_large"/>
</dbReference>
<dbReference type="EMBL" id="JACBZS010000001">
    <property type="protein sequence ID" value="NYI70607.1"/>
    <property type="molecule type" value="Genomic_DNA"/>
</dbReference>
<dbReference type="Pfam" id="PF00346">
    <property type="entry name" value="Complex1_49kDa"/>
    <property type="match status" value="1"/>
</dbReference>
<accession>A0A7Z0D826</accession>
<dbReference type="GO" id="GO:0048038">
    <property type="term" value="F:quinone binding"/>
    <property type="evidence" value="ECO:0007669"/>
    <property type="project" value="UniProtKB-KW"/>
</dbReference>
<evidence type="ECO:0000256" key="6">
    <source>
        <dbReference type="HAMAP-Rule" id="MF_01358"/>
    </source>
</evidence>
<dbReference type="PANTHER" id="PTHR11993:SF10">
    <property type="entry name" value="NADH DEHYDROGENASE [UBIQUINONE] IRON-SULFUR PROTEIN 2, MITOCHONDRIAL"/>
    <property type="match status" value="1"/>
</dbReference>
<keyword evidence="5 6" id="KW-0520">NAD</keyword>
<evidence type="ECO:0000256" key="2">
    <source>
        <dbReference type="ARBA" id="ARBA00022448"/>
    </source>
</evidence>
<proteinExistence type="inferred from homology"/>
<keyword evidence="10" id="KW-1185">Reference proteome</keyword>
<dbReference type="RefSeq" id="WP_179444546.1">
    <property type="nucleotide sequence ID" value="NZ_JACBZS010000001.1"/>
</dbReference>
<dbReference type="HAMAP" id="MF_01358">
    <property type="entry name" value="NDH1_NuoD"/>
    <property type="match status" value="1"/>
</dbReference>
<evidence type="ECO:0000256" key="4">
    <source>
        <dbReference type="ARBA" id="ARBA00022967"/>
    </source>
</evidence>
<feature type="domain" description="NADH-quinone oxidoreductase subunit D" evidence="8">
    <location>
        <begin position="165"/>
        <end position="453"/>
    </location>
</feature>
<sequence length="453" mass="49924">MSTETQTDQQFDPYAAPTDEAVEGTVYTASGADWDAIVAAQAERGDERLVVNMGPQHPSTHGVLRLILELEGESVVEARCGIGYLHTGIEKNMEVRTFTQGVTFCTRMDYLTPFYQEAAYVLSVERLLGIEADIPERANILRVLMMELNRISSHLVCIATGGMEIGALTVMTIGFRDREKILDVFEAVTGLRMNNAYFRPGGVAVDVDDHGMDQIADTIAWLEQRLPEYAAFCNENPIFIGRLGGVGKLDLASCMALGITGPMLRSADFGWDLRKSQPYCGYETYEFDVPTWDTADAYGRFRVRQEEMWQSLRIVKQAFERLKATAGQPVMVDDPKIAWPAQLSLGNDGLGNSPEHIKHIMGESMEALIHHFKLVTEGFRVPPGQAYVPIESPKGEMGAHVVSDGGTRPWRAHFRDPSFNNLQAVPAVCEGSMVSDVVVAVASIDPVMGGVDR</sequence>
<dbReference type="AlphaFoldDB" id="A0A7Z0D826"/>
<dbReference type="SUPFAM" id="SSF56762">
    <property type="entry name" value="HydB/Nqo4-like"/>
    <property type="match status" value="1"/>
</dbReference>
<dbReference type="EC" id="7.1.1.-" evidence="6"/>
<gene>
    <name evidence="6" type="primary">nuoD</name>
    <name evidence="9" type="ORF">GGQ54_001167</name>
</gene>
<comment type="function">
    <text evidence="6">NDH-1 shuttles electrons from NADH, via FMN and iron-sulfur (Fe-S) centers, to quinones in the respiratory chain. The immediate electron acceptor for the enzyme in this species is believed to be a menaquinone. Couples the redox reaction to proton translocation (for every two electrons transferred, four hydrogen ions are translocated across the cytoplasmic membrane), and thus conserves the redox energy in a proton gradient.</text>
</comment>
<dbReference type="GO" id="GO:0050136">
    <property type="term" value="F:NADH dehydrogenase (quinone) (non-electrogenic) activity"/>
    <property type="evidence" value="ECO:0007669"/>
    <property type="project" value="UniProtKB-UniRule"/>
</dbReference>
<keyword evidence="3 6" id="KW-0874">Quinone</keyword>
<comment type="catalytic activity">
    <reaction evidence="6">
        <text>a quinone + NADH + 5 H(+)(in) = a quinol + NAD(+) + 4 H(+)(out)</text>
        <dbReference type="Rhea" id="RHEA:57888"/>
        <dbReference type="ChEBI" id="CHEBI:15378"/>
        <dbReference type="ChEBI" id="CHEBI:24646"/>
        <dbReference type="ChEBI" id="CHEBI:57540"/>
        <dbReference type="ChEBI" id="CHEBI:57945"/>
        <dbReference type="ChEBI" id="CHEBI:132124"/>
    </reaction>
</comment>
<comment type="caution">
    <text evidence="9">The sequence shown here is derived from an EMBL/GenBank/DDBJ whole genome shotgun (WGS) entry which is preliminary data.</text>
</comment>
<dbReference type="InterPro" id="IPR001135">
    <property type="entry name" value="NADH_Q_OxRdtase_suD"/>
</dbReference>
<name>A0A7Z0D826_9ACTN</name>
<evidence type="ECO:0000256" key="5">
    <source>
        <dbReference type="ARBA" id="ARBA00023027"/>
    </source>
</evidence>
<reference evidence="9 10" key="1">
    <citation type="submission" date="2020-07" db="EMBL/GenBank/DDBJ databases">
        <title>Sequencing the genomes of 1000 actinobacteria strains.</title>
        <authorList>
            <person name="Klenk H.-P."/>
        </authorList>
    </citation>
    <scope>NUCLEOTIDE SEQUENCE [LARGE SCALE GENOMIC DNA]</scope>
    <source>
        <strain evidence="9 10">DSM 103164</strain>
    </source>
</reference>
<keyword evidence="2 6" id="KW-0813">Transport</keyword>
<comment type="similarity">
    <text evidence="1 6 7">Belongs to the complex I 49 kDa subunit family.</text>
</comment>
<keyword evidence="6" id="KW-0472">Membrane</keyword>
<comment type="subunit">
    <text evidence="6">NDH-1 is composed of 14 different subunits. Subunits NuoB, C, D, E, F, and G constitute the peripheral sector of the complex.</text>
</comment>
<dbReference type="NCBIfam" id="TIGR01962">
    <property type="entry name" value="NuoD"/>
    <property type="match status" value="1"/>
</dbReference>
<evidence type="ECO:0000256" key="3">
    <source>
        <dbReference type="ARBA" id="ARBA00022719"/>
    </source>
</evidence>
<protein>
    <recommendedName>
        <fullName evidence="6">NADH-quinone oxidoreductase subunit D</fullName>
        <ecNumber evidence="6">7.1.1.-</ecNumber>
    </recommendedName>
    <alternativeName>
        <fullName evidence="6">NADH dehydrogenase I subunit D</fullName>
    </alternativeName>
    <alternativeName>
        <fullName evidence="6">NDH-1 subunit D</fullName>
    </alternativeName>
</protein>